<dbReference type="EMBL" id="QEQK01000013">
    <property type="protein sequence ID" value="PWN55120.1"/>
    <property type="molecule type" value="Genomic_DNA"/>
</dbReference>
<dbReference type="GO" id="GO:0009306">
    <property type="term" value="P:protein secretion"/>
    <property type="evidence" value="ECO:0007669"/>
    <property type="project" value="InterPro"/>
</dbReference>
<keyword evidence="7" id="KW-1185">Reference proteome</keyword>
<dbReference type="Pfam" id="PF04357">
    <property type="entry name" value="TamB"/>
    <property type="match status" value="1"/>
</dbReference>
<evidence type="ECO:0000313" key="6">
    <source>
        <dbReference type="EMBL" id="PWN55120.1"/>
    </source>
</evidence>
<dbReference type="InterPro" id="IPR007452">
    <property type="entry name" value="TamB_C"/>
</dbReference>
<comment type="caution">
    <text evidence="6">The sequence shown here is derived from an EMBL/GenBank/DDBJ whole genome shotgun (WGS) entry which is preliminary data.</text>
</comment>
<keyword evidence="2" id="KW-0812">Transmembrane</keyword>
<gene>
    <name evidence="6" type="ORF">DEH80_13920</name>
</gene>
<accession>A0A383XR66</accession>
<protein>
    <recommendedName>
        <fullName evidence="5">Translocation and assembly module TamB C-terminal domain-containing protein</fullName>
    </recommendedName>
</protein>
<dbReference type="GO" id="GO:0097347">
    <property type="term" value="C:TAM protein secretion complex"/>
    <property type="evidence" value="ECO:0007669"/>
    <property type="project" value="TreeGrafter"/>
</dbReference>
<evidence type="ECO:0000256" key="3">
    <source>
        <dbReference type="ARBA" id="ARBA00022989"/>
    </source>
</evidence>
<keyword evidence="3" id="KW-1133">Transmembrane helix</keyword>
<feature type="domain" description="Translocation and assembly module TamB C-terminal" evidence="5">
    <location>
        <begin position="983"/>
        <end position="1322"/>
    </location>
</feature>
<name>A0A383XR66_9GAMM</name>
<evidence type="ECO:0000256" key="4">
    <source>
        <dbReference type="ARBA" id="ARBA00023136"/>
    </source>
</evidence>
<keyword evidence="4" id="KW-0472">Membrane</keyword>
<dbReference type="GO" id="GO:0005886">
    <property type="term" value="C:plasma membrane"/>
    <property type="evidence" value="ECO:0007669"/>
    <property type="project" value="InterPro"/>
</dbReference>
<evidence type="ECO:0000313" key="7">
    <source>
        <dbReference type="Proteomes" id="UP000251800"/>
    </source>
</evidence>
<dbReference type="PANTHER" id="PTHR36985">
    <property type="entry name" value="TRANSLOCATION AND ASSEMBLY MODULE SUBUNIT TAMB"/>
    <property type="match status" value="1"/>
</dbReference>
<organism evidence="6 7">
    <name type="scientific">Abyssibacter profundi</name>
    <dbReference type="NCBI Taxonomy" id="2182787"/>
    <lineage>
        <taxon>Bacteria</taxon>
        <taxon>Pseudomonadati</taxon>
        <taxon>Pseudomonadota</taxon>
        <taxon>Gammaproteobacteria</taxon>
        <taxon>Chromatiales</taxon>
        <taxon>Oceanococcaceae</taxon>
        <taxon>Abyssibacter</taxon>
    </lineage>
</organism>
<evidence type="ECO:0000256" key="2">
    <source>
        <dbReference type="ARBA" id="ARBA00022692"/>
    </source>
</evidence>
<sequence length="1324" mass="142453">MRRVIRTLGWLPATLAGLLALTLLFLFTTEAGLASLWSLLRDRLPEGVSVQRVEGRLIGPLELHGVDIDQPGLQMTADRLVLDWRPSRLTVAKVQIAQLGAEGVDIELRGPAPPPAADPDTALSLDFRAPITLVIEDAFIENFTLRSSPGAEPLVINAATMAGVWDRGSLEISELTVRSPLTGHLQAQAFALLEHNAVRIQTLNLASPDSDLSTQLQGQIRQTLGRLNLDLEGQWNALRWPLTSQPQVRSPSGRFHVEGHLAALEASLKADLLSRGRPATLQAQATVQREQIDARIAWDTLAWPLEAALGDVQLRLQSGAITAKGPVDAVRLQAQTAVLPAEFKPVELRLNGVGNPQGLTLDALRLDTAGSETRITGRVSWQPTLSARLNISGRNFDPSNLSPTLADWPGDMVAEGAIRLEREGEQIQITIPDLRVEGQLRDQPLAVALKGQLSPERVQLERLQIKALGGEIAGQARLALAQQLEGQAQLRLDQLDPAVLLPQWPGSVNGQVQVELAGTRQTPVVRVPRLQLSGELRERPVDLAGRLQYVEEGLRIEELTLESGPSELSLQGRASAQQLDLQWRISSPDLADFYPGVTGRLLGNGQLSGPTQTPRVQGELRGEALGYREFAVAGLDVAADIDLADGERMDVDLRMADAQIAATGIRSLIIDASGEAEAMVLKLETQTTEGVLKMRLAGAVDLQAPGWEGQLTELELDPVDFPAWRLESEAYLDVGATDWSVADLCLAAASGPIRRSATTQQTAAPQSTRRSQLCLEAAATDGAIKASTTIDYFDLAYITPLLPPATRLSGAVQGEAAYQRDAGREQLNADLKTSAIELIGTRGPDDPLDIAFAPGGLTIRNENGATRAQLSLPLEDDTAAGLQLDARLQGEGMLIDRPLDGQLRVELSNLDFVALLVDALTDVTGRLSADLQLTGALNAPDINGRLELADAAASIDAAGIDLREVQVLVTGDPSQALTIEAQAKSGDGQVRANARAQLGERRRIQAQVSGERFLAYNTEDARVLVTPDLQFELEDRQATLEGAVRVPSARITPQKRDSDTLVRASDDEVIIGPRARGAAEEPIQLTATVDLILGDDVRFEGFGLTSRIEGQITARDRAGNQTTATGELRLVDGAYKAYGQNLDIRRGRLIFAGGPITEPGLDVKASRYPTEDIEVGVRVRGPLNRPEFELYSDPTMAQQEQLSYLVLGRSLDRRSGASGTEQAALANAALALGLRGGSFLADTLQDKVGLDEISIGAQAGASNDQASLVLGKYLSPKLYISYGVALFKPGQSFRLRYSLSDKWTLKTETGSQTGGDLIYTIERD</sequence>
<comment type="subcellular location">
    <subcellularLocation>
        <location evidence="1">Membrane</location>
        <topology evidence="1">Single-pass membrane protein</topology>
    </subcellularLocation>
</comment>
<proteinExistence type="predicted"/>
<dbReference type="RefSeq" id="WP_109721120.1">
    <property type="nucleotide sequence ID" value="NZ_QEQK01000013.1"/>
</dbReference>
<evidence type="ECO:0000259" key="5">
    <source>
        <dbReference type="Pfam" id="PF04357"/>
    </source>
</evidence>
<evidence type="ECO:0000256" key="1">
    <source>
        <dbReference type="ARBA" id="ARBA00004167"/>
    </source>
</evidence>
<dbReference type="OrthoDB" id="5555605at2"/>
<dbReference type="Proteomes" id="UP000251800">
    <property type="component" value="Unassembled WGS sequence"/>
</dbReference>
<dbReference type="PANTHER" id="PTHR36985:SF1">
    <property type="entry name" value="TRANSLOCATION AND ASSEMBLY MODULE SUBUNIT TAMB"/>
    <property type="match status" value="1"/>
</dbReference>
<reference evidence="6 7" key="1">
    <citation type="submission" date="2018-05" db="EMBL/GenBank/DDBJ databases">
        <title>Abyssibacter profundi OUC007T gen. nov., sp. nov, a marine bacterium isolated from seawater of the Mariana Trench.</title>
        <authorList>
            <person name="Zhou S."/>
        </authorList>
    </citation>
    <scope>NUCLEOTIDE SEQUENCE [LARGE SCALE GENOMIC DNA]</scope>
    <source>
        <strain evidence="6 7">OUC007</strain>
    </source>
</reference>